<dbReference type="EMBL" id="CP000478">
    <property type="protein sequence ID" value="ABK17745.1"/>
    <property type="molecule type" value="Genomic_DNA"/>
</dbReference>
<reference evidence="4 5" key="1">
    <citation type="submission" date="2006-10" db="EMBL/GenBank/DDBJ databases">
        <title>Complete sequence of Syntrophobacter fumaroxidans MPOB.</title>
        <authorList>
            <consortium name="US DOE Joint Genome Institute"/>
            <person name="Copeland A."/>
            <person name="Lucas S."/>
            <person name="Lapidus A."/>
            <person name="Barry K."/>
            <person name="Detter J.C."/>
            <person name="Glavina del Rio T."/>
            <person name="Hammon N."/>
            <person name="Israni S."/>
            <person name="Pitluck S."/>
            <person name="Goltsman E.G."/>
            <person name="Martinez M."/>
            <person name="Schmutz J."/>
            <person name="Larimer F."/>
            <person name="Land M."/>
            <person name="Hauser L."/>
            <person name="Kyrpides N."/>
            <person name="Kim E."/>
            <person name="Boone D.R."/>
            <person name="Brockman F."/>
            <person name="Culley D."/>
            <person name="Ferry J."/>
            <person name="Gunsalus R."/>
            <person name="McInerney M.J."/>
            <person name="Morrison M."/>
            <person name="Plugge C."/>
            <person name="Rohlin L."/>
            <person name="Scholten J."/>
            <person name="Sieber J."/>
            <person name="Stams A.J.M."/>
            <person name="Worm P."/>
            <person name="Henstra A.M."/>
            <person name="Richardson P."/>
        </authorList>
    </citation>
    <scope>NUCLEOTIDE SEQUENCE [LARGE SCALE GENOMIC DNA]</scope>
    <source>
        <strain evidence="5">DSM 10017 / MPOB</strain>
    </source>
</reference>
<dbReference type="Gene3D" id="3.40.50.720">
    <property type="entry name" value="NAD(P)-binding Rossmann-like Domain"/>
    <property type="match status" value="1"/>
</dbReference>
<sequence>MSRHEQMVPMKLGINGLGRIAKLSIWHHAERKFFSELFVNIGRGVGTQLEDIARFVEKDSTYGALHTFLYGCRASRVIEELNEKDGSMRINGVKTTFLRKHRNPSAIGWREHGVEVVVDASGAFVDPTATPDDPKGSVRGHLVAGAKKVIVSAPFKIKDKSREMPADAVTTVMGINDTDYNPKKHLVVSNASCTTTCLSYMVKPLLDYFGPQRILSASMTTVHAATSSQQVLDRAPKTGATDLRKNRSVFNNIILTSTGAAKALGLVIPEMKRIGFIAESVRVPVTTGSLIILVMMIQDESMRNPINREKVNGIYKQAVSHYPEGYLVYTEEQNVSADIIGLPRAAAVIEGHENHTRTSAVRIDMHHIMSAYEYMNALGETAPSASLDITQLAKPSTDAEGRALPQRILEVPVTQAVIYGWYDNELGSYTNMLGDRTVSIARML</sequence>
<dbReference type="STRING" id="335543.Sfum_2062"/>
<protein>
    <submittedName>
        <fullName evidence="4">Glyceraldehyde-3-phosphate dehydrogenase (Phosphorylating)</fullName>
        <ecNumber evidence="4">1.2.1.12</ecNumber>
    </submittedName>
</protein>
<dbReference type="KEGG" id="sfu:Sfum_2062"/>
<dbReference type="PROSITE" id="PS00071">
    <property type="entry name" value="GAPDH"/>
    <property type="match status" value="1"/>
</dbReference>
<dbReference type="InterPro" id="IPR020830">
    <property type="entry name" value="GlycerAld_3-P_DH_AS"/>
</dbReference>
<evidence type="ECO:0000313" key="5">
    <source>
        <dbReference type="Proteomes" id="UP000001784"/>
    </source>
</evidence>
<dbReference type="InterPro" id="IPR020828">
    <property type="entry name" value="GlycerAld_3-P_DH_NAD(P)-bd"/>
</dbReference>
<dbReference type="Proteomes" id="UP000001784">
    <property type="component" value="Chromosome"/>
</dbReference>
<dbReference type="EC" id="1.2.1.12" evidence="4"/>
<dbReference type="Pfam" id="PF02800">
    <property type="entry name" value="Gp_dh_C"/>
    <property type="match status" value="1"/>
</dbReference>
<keyword evidence="5" id="KW-1185">Reference proteome</keyword>
<dbReference type="SUPFAM" id="SSF55347">
    <property type="entry name" value="Glyceraldehyde-3-phosphate dehydrogenase-like, C-terminal domain"/>
    <property type="match status" value="1"/>
</dbReference>
<dbReference type="InParanoid" id="A0LJZ3"/>
<dbReference type="InterPro" id="IPR036291">
    <property type="entry name" value="NAD(P)-bd_dom_sf"/>
</dbReference>
<comment type="similarity">
    <text evidence="2">Belongs to the glyceraldehyde-3-phosphate dehydrogenase family.</text>
</comment>
<evidence type="ECO:0000313" key="4">
    <source>
        <dbReference type="EMBL" id="ABK17745.1"/>
    </source>
</evidence>
<dbReference type="PRINTS" id="PR00078">
    <property type="entry name" value="G3PDHDRGNASE"/>
</dbReference>
<dbReference type="InterPro" id="IPR020829">
    <property type="entry name" value="GlycerAld_3-P_DH_cat"/>
</dbReference>
<organism evidence="4 5">
    <name type="scientific">Syntrophobacter fumaroxidans (strain DSM 10017 / MPOB)</name>
    <dbReference type="NCBI Taxonomy" id="335543"/>
    <lineage>
        <taxon>Bacteria</taxon>
        <taxon>Pseudomonadati</taxon>
        <taxon>Thermodesulfobacteriota</taxon>
        <taxon>Syntrophobacteria</taxon>
        <taxon>Syntrophobacterales</taxon>
        <taxon>Syntrophobacteraceae</taxon>
        <taxon>Syntrophobacter</taxon>
    </lineage>
</organism>
<evidence type="ECO:0000256" key="2">
    <source>
        <dbReference type="RuleBase" id="RU000397"/>
    </source>
</evidence>
<dbReference type="PANTHER" id="PTHR43148">
    <property type="entry name" value="GLYCERALDEHYDE-3-PHOSPHATE DEHYDROGENASE 2"/>
    <property type="match status" value="1"/>
</dbReference>
<dbReference type="Gene3D" id="3.30.360.10">
    <property type="entry name" value="Dihydrodipicolinate Reductase, domain 2"/>
    <property type="match status" value="1"/>
</dbReference>
<dbReference type="AlphaFoldDB" id="A0LJZ3"/>
<dbReference type="RefSeq" id="WP_011698914.1">
    <property type="nucleotide sequence ID" value="NC_008554.1"/>
</dbReference>
<evidence type="ECO:0000259" key="3">
    <source>
        <dbReference type="SMART" id="SM00846"/>
    </source>
</evidence>
<dbReference type="InterPro" id="IPR020831">
    <property type="entry name" value="GlycerAld/Erythrose_P_DH"/>
</dbReference>
<dbReference type="eggNOG" id="COG0057">
    <property type="taxonomic scope" value="Bacteria"/>
</dbReference>
<dbReference type="SUPFAM" id="SSF51735">
    <property type="entry name" value="NAD(P)-binding Rossmann-fold domains"/>
    <property type="match status" value="1"/>
</dbReference>
<dbReference type="GO" id="GO:0004365">
    <property type="term" value="F:glyceraldehyde-3-phosphate dehydrogenase (NAD+) (phosphorylating) activity"/>
    <property type="evidence" value="ECO:0007669"/>
    <property type="project" value="UniProtKB-EC"/>
</dbReference>
<name>A0LJZ3_SYNFM</name>
<proteinExistence type="inferred from homology"/>
<feature type="domain" description="Glyceraldehyde 3-phosphate dehydrogenase NAD(P) binding" evidence="3">
    <location>
        <begin position="10"/>
        <end position="193"/>
    </location>
</feature>
<keyword evidence="1 4" id="KW-0560">Oxidoreductase</keyword>
<accession>A0LJZ3</accession>
<gene>
    <name evidence="4" type="ordered locus">Sfum_2062</name>
</gene>
<dbReference type="Pfam" id="PF00044">
    <property type="entry name" value="Gp_dh_N"/>
    <property type="match status" value="1"/>
</dbReference>
<dbReference type="GO" id="GO:0051287">
    <property type="term" value="F:NAD binding"/>
    <property type="evidence" value="ECO:0007669"/>
    <property type="project" value="InterPro"/>
</dbReference>
<dbReference type="HOGENOM" id="CLU_030140_0_2_7"/>
<dbReference type="SMART" id="SM00846">
    <property type="entry name" value="Gp_dh_N"/>
    <property type="match status" value="1"/>
</dbReference>
<evidence type="ECO:0000256" key="1">
    <source>
        <dbReference type="ARBA" id="ARBA00023002"/>
    </source>
</evidence>